<keyword evidence="2" id="KW-1185">Reference proteome</keyword>
<dbReference type="STRING" id="407821.A0A087SVQ0"/>
<proteinExistence type="predicted"/>
<accession>A0A087SVQ0</accession>
<name>A0A087SVQ0_STEMI</name>
<gene>
    <name evidence="1" type="ORF">X975_19746</name>
</gene>
<dbReference type="OMA" id="CIRDWIN"/>
<organism evidence="1 2">
    <name type="scientific">Stegodyphus mimosarum</name>
    <name type="common">African social velvet spider</name>
    <dbReference type="NCBI Taxonomy" id="407821"/>
    <lineage>
        <taxon>Eukaryota</taxon>
        <taxon>Metazoa</taxon>
        <taxon>Ecdysozoa</taxon>
        <taxon>Arthropoda</taxon>
        <taxon>Chelicerata</taxon>
        <taxon>Arachnida</taxon>
        <taxon>Araneae</taxon>
        <taxon>Araneomorphae</taxon>
        <taxon>Entelegynae</taxon>
        <taxon>Eresoidea</taxon>
        <taxon>Eresidae</taxon>
        <taxon>Stegodyphus</taxon>
    </lineage>
</organism>
<dbReference type="EMBL" id="KK112173">
    <property type="protein sequence ID" value="KFM56939.1"/>
    <property type="molecule type" value="Genomic_DNA"/>
</dbReference>
<reference evidence="1 2" key="1">
    <citation type="submission" date="2013-11" db="EMBL/GenBank/DDBJ databases">
        <title>Genome sequencing of Stegodyphus mimosarum.</title>
        <authorList>
            <person name="Bechsgaard J."/>
        </authorList>
    </citation>
    <scope>NUCLEOTIDE SEQUENCE [LARGE SCALE GENOMIC DNA]</scope>
</reference>
<protein>
    <submittedName>
        <fullName evidence="1">tRNA-dihydrouridine(20a/20b) synthase [NAD(P)+]-like protein</fullName>
    </submittedName>
</protein>
<dbReference type="OrthoDB" id="9977870at2759"/>
<sequence>MSARGLLQNPTLFTGSEITLPCCIRDWINLSVSFGTSFTNMHHHLMFMLERVMPKHERKLFNSYTALASVVDHLNSYTALTSVVDDMNSYTQ</sequence>
<evidence type="ECO:0000313" key="1">
    <source>
        <dbReference type="EMBL" id="KFM56939.1"/>
    </source>
</evidence>
<dbReference type="Proteomes" id="UP000054359">
    <property type="component" value="Unassembled WGS sequence"/>
</dbReference>
<evidence type="ECO:0000313" key="2">
    <source>
        <dbReference type="Proteomes" id="UP000054359"/>
    </source>
</evidence>
<dbReference type="AlphaFoldDB" id="A0A087SVQ0"/>
<feature type="non-terminal residue" evidence="1">
    <location>
        <position position="92"/>
    </location>
</feature>